<proteinExistence type="predicted"/>
<keyword evidence="3" id="KW-1185">Reference proteome</keyword>
<feature type="compositionally biased region" description="Basic residues" evidence="1">
    <location>
        <begin position="18"/>
        <end position="29"/>
    </location>
</feature>
<feature type="region of interest" description="Disordered" evidence="1">
    <location>
        <begin position="1"/>
        <end position="62"/>
    </location>
</feature>
<accession>A0AAW2GH23</accession>
<organism evidence="2 3">
    <name type="scientific">Cardiocondyla obscurior</name>
    <dbReference type="NCBI Taxonomy" id="286306"/>
    <lineage>
        <taxon>Eukaryota</taxon>
        <taxon>Metazoa</taxon>
        <taxon>Ecdysozoa</taxon>
        <taxon>Arthropoda</taxon>
        <taxon>Hexapoda</taxon>
        <taxon>Insecta</taxon>
        <taxon>Pterygota</taxon>
        <taxon>Neoptera</taxon>
        <taxon>Endopterygota</taxon>
        <taxon>Hymenoptera</taxon>
        <taxon>Apocrita</taxon>
        <taxon>Aculeata</taxon>
        <taxon>Formicoidea</taxon>
        <taxon>Formicidae</taxon>
        <taxon>Myrmicinae</taxon>
        <taxon>Cardiocondyla</taxon>
    </lineage>
</organism>
<dbReference type="AlphaFoldDB" id="A0AAW2GH23"/>
<dbReference type="Proteomes" id="UP001430953">
    <property type="component" value="Unassembled WGS sequence"/>
</dbReference>
<feature type="compositionally biased region" description="Polar residues" evidence="1">
    <location>
        <begin position="1"/>
        <end position="13"/>
    </location>
</feature>
<comment type="caution">
    <text evidence="2">The sequence shown here is derived from an EMBL/GenBank/DDBJ whole genome shotgun (WGS) entry which is preliminary data.</text>
</comment>
<sequence>MPASSVRSVANLSTDRRSARRRFSHRMRRDARARGRRNERASGEKDNPNCLSQWSVHSRARS</sequence>
<evidence type="ECO:0000313" key="2">
    <source>
        <dbReference type="EMBL" id="KAL0125865.1"/>
    </source>
</evidence>
<protein>
    <submittedName>
        <fullName evidence="2">Uncharacterized protein</fullName>
    </submittedName>
</protein>
<name>A0AAW2GH23_9HYME</name>
<feature type="compositionally biased region" description="Basic and acidic residues" evidence="1">
    <location>
        <begin position="30"/>
        <end position="47"/>
    </location>
</feature>
<reference evidence="2 3" key="1">
    <citation type="submission" date="2023-03" db="EMBL/GenBank/DDBJ databases">
        <title>High recombination rates correlate with genetic variation in Cardiocondyla obscurior ants.</title>
        <authorList>
            <person name="Errbii M."/>
        </authorList>
    </citation>
    <scope>NUCLEOTIDE SEQUENCE [LARGE SCALE GENOMIC DNA]</scope>
    <source>
        <strain evidence="2">Alpha-2009</strain>
        <tissue evidence="2">Whole body</tissue>
    </source>
</reference>
<dbReference type="EMBL" id="JADYXP020000004">
    <property type="protein sequence ID" value="KAL0125865.1"/>
    <property type="molecule type" value="Genomic_DNA"/>
</dbReference>
<evidence type="ECO:0000313" key="3">
    <source>
        <dbReference type="Proteomes" id="UP001430953"/>
    </source>
</evidence>
<evidence type="ECO:0000256" key="1">
    <source>
        <dbReference type="SAM" id="MobiDB-lite"/>
    </source>
</evidence>
<gene>
    <name evidence="2" type="ORF">PUN28_004723</name>
</gene>